<proteinExistence type="predicted"/>
<accession>W8PGL8</accession>
<evidence type="ECO:0000256" key="1">
    <source>
        <dbReference type="SAM" id="Phobius"/>
    </source>
</evidence>
<dbReference type="Proteomes" id="UP000002313">
    <property type="component" value="Chromosome II"/>
</dbReference>
<dbReference type="KEGG" id="ein:Eint_020355"/>
<reference evidence="2 3" key="1">
    <citation type="journal article" date="2010" name="Nat. Commun.">
        <title>The complete sequence of the smallest known nuclear genome from the microsporidian Encephalitozoon intestinalis.</title>
        <authorList>
            <person name="Corradi N."/>
            <person name="Pombert J.-F."/>
            <person name="Farinelli L."/>
            <person name="Didier E.S."/>
            <person name="Keeling P.J."/>
        </authorList>
    </citation>
    <scope>NUCLEOTIDE SEQUENCE [LARGE SCALE GENOMIC DNA]</scope>
    <source>
        <strain evidence="2 3">ATCC 50506</strain>
    </source>
</reference>
<keyword evidence="1" id="KW-0472">Membrane</keyword>
<sequence>MESKNRASASAFGFIGVFIAVLLCLSIVVDMMSFKRLSFLEVAESRHGIKMKEIMRNKEASE</sequence>
<keyword evidence="1" id="KW-0812">Transmembrane</keyword>
<dbReference type="AlphaFoldDB" id="W8PGL8"/>
<evidence type="ECO:0000313" key="3">
    <source>
        <dbReference type="Proteomes" id="UP000002313"/>
    </source>
</evidence>
<keyword evidence="1" id="KW-1133">Transmembrane helix</keyword>
<feature type="transmembrane region" description="Helical" evidence="1">
    <location>
        <begin position="12"/>
        <end position="29"/>
    </location>
</feature>
<dbReference type="OrthoDB" id="2193192at2759"/>
<dbReference type="GeneID" id="20314006"/>
<keyword evidence="3" id="KW-1185">Reference proteome</keyword>
<dbReference type="EMBL" id="CP001943">
    <property type="protein sequence ID" value="AHL30076.1"/>
    <property type="molecule type" value="Genomic_DNA"/>
</dbReference>
<organism evidence="2 3">
    <name type="scientific">Encephalitozoon intestinalis (strain ATCC 50506)</name>
    <name type="common">Microsporidian parasite</name>
    <name type="synonym">Septata intestinalis</name>
    <dbReference type="NCBI Taxonomy" id="876142"/>
    <lineage>
        <taxon>Eukaryota</taxon>
        <taxon>Fungi</taxon>
        <taxon>Fungi incertae sedis</taxon>
        <taxon>Microsporidia</taxon>
        <taxon>Unikaryonidae</taxon>
        <taxon>Encephalitozoon</taxon>
    </lineage>
</organism>
<evidence type="ECO:0000313" key="2">
    <source>
        <dbReference type="EMBL" id="AHL30076.1"/>
    </source>
</evidence>
<dbReference type="HOGENOM" id="CLU_2904184_0_0_1"/>
<dbReference type="RefSeq" id="XP_009161821.1">
    <property type="nucleotide sequence ID" value="XM_009163557.1"/>
</dbReference>
<protein>
    <submittedName>
        <fullName evidence="2">Uncharacterized protein</fullName>
    </submittedName>
</protein>
<gene>
    <name evidence="2" type="ORF">Eint_020355</name>
</gene>
<name>W8PGL8_ENCIT</name>
<reference evidence="2 3" key="2">
    <citation type="journal article" date="2012" name="Proc. Natl. Acad. Sci. U.S.A.">
        <title>Gain and loss of multiple functionally related, horizontally transferred genes in the reduced genomes of two microsporidian parasites.</title>
        <authorList>
            <person name="Pombert J.-F."/>
            <person name="Selman M."/>
            <person name="Burki F."/>
            <person name="Bardell F.T."/>
            <person name="Farinelli L."/>
            <person name="Solter L.F."/>
            <person name="Whitman D.W."/>
            <person name="Weiss L.M."/>
            <person name="Corradi N."/>
            <person name="Keeling P.J."/>
        </authorList>
    </citation>
    <scope>NUCLEOTIDE SEQUENCE [LARGE SCALE GENOMIC DNA]</scope>
    <source>
        <strain evidence="2 3">ATCC 50506</strain>
    </source>
</reference>
<dbReference type="VEuPathDB" id="MicrosporidiaDB:Eint_020355"/>